<dbReference type="InterPro" id="IPR036390">
    <property type="entry name" value="WH_DNA-bd_sf"/>
</dbReference>
<evidence type="ECO:0000313" key="9">
    <source>
        <dbReference type="Proteomes" id="UP000694546"/>
    </source>
</evidence>
<dbReference type="CTD" id="10379"/>
<feature type="region of interest" description="Disordered" evidence="6">
    <location>
        <begin position="123"/>
        <end position="166"/>
    </location>
</feature>
<dbReference type="AlphaFoldDB" id="A0A8C5A864"/>
<sequence>MGPCKARNTRKLRSWMVEQVTSGRYPGLVWDDDEQTMFRIPWKHAGKQDFRSDEDAAIFKAWAEFKGKMTDESRNEPAIWKTRLRCALNKSLEFEEVAERAQLDISEPFKVYRLVPDSEQGLTGNEELTAKRAGGKSRRRTKRRATESSEEDEELPEKQMKEESVTAPLSVEEILSRGEATLQVEGGNQQIFISQGSGILEEFQLDFRIETNPPPSVAEEDSFHVAVSYSGHEVLSREVQGKDVRITYHTPSPLPPTPAPLMGGFPRIFLPEAPAGLQGGRDLVQLLPCMEKGVVLTSNHTGVYLRRYCRGRVYWIGPHAAAPPETPNKIQRDAEPVLIFSKEAFRQELEAYQQQGGDPPRCDVTLCFGEELVTTDDQSQKLILVKITFPWAEKQVQTLKTMMASFSFLQSLTSQSPTGEITINLVPVEEVF</sequence>
<dbReference type="SUPFAM" id="SSF46785">
    <property type="entry name" value="Winged helix' DNA-binding domain"/>
    <property type="match status" value="1"/>
</dbReference>
<dbReference type="PROSITE" id="PS51507">
    <property type="entry name" value="IRF_2"/>
    <property type="match status" value="1"/>
</dbReference>
<name>A0A8C5A864_GADMO</name>
<dbReference type="GO" id="GO:0005634">
    <property type="term" value="C:nucleus"/>
    <property type="evidence" value="ECO:0007669"/>
    <property type="project" value="UniProtKB-SubCell"/>
</dbReference>
<proteinExistence type="predicted"/>
<dbReference type="SMART" id="SM01243">
    <property type="entry name" value="IRF-3"/>
    <property type="match status" value="1"/>
</dbReference>
<keyword evidence="9" id="KW-1185">Reference proteome</keyword>
<dbReference type="GO" id="GO:0002376">
    <property type="term" value="P:immune system process"/>
    <property type="evidence" value="ECO:0007669"/>
    <property type="project" value="TreeGrafter"/>
</dbReference>
<dbReference type="Pfam" id="PF10401">
    <property type="entry name" value="IRF-3"/>
    <property type="match status" value="1"/>
</dbReference>
<dbReference type="SMART" id="SM00348">
    <property type="entry name" value="IRF"/>
    <property type="match status" value="1"/>
</dbReference>
<evidence type="ECO:0000256" key="5">
    <source>
        <dbReference type="ARBA" id="ARBA00023242"/>
    </source>
</evidence>
<organism evidence="8 9">
    <name type="scientific">Gadus morhua</name>
    <name type="common">Atlantic cod</name>
    <dbReference type="NCBI Taxonomy" id="8049"/>
    <lineage>
        <taxon>Eukaryota</taxon>
        <taxon>Metazoa</taxon>
        <taxon>Chordata</taxon>
        <taxon>Craniata</taxon>
        <taxon>Vertebrata</taxon>
        <taxon>Euteleostomi</taxon>
        <taxon>Actinopterygii</taxon>
        <taxon>Neopterygii</taxon>
        <taxon>Teleostei</taxon>
        <taxon>Neoteleostei</taxon>
        <taxon>Acanthomorphata</taxon>
        <taxon>Zeiogadaria</taxon>
        <taxon>Gadariae</taxon>
        <taxon>Gadiformes</taxon>
        <taxon>Gadoidei</taxon>
        <taxon>Gadidae</taxon>
        <taxon>Gadus</taxon>
    </lineage>
</organism>
<keyword evidence="3" id="KW-0238">DNA-binding</keyword>
<dbReference type="InterPro" id="IPR017855">
    <property type="entry name" value="SMAD-like_dom_sf"/>
</dbReference>
<evidence type="ECO:0000256" key="4">
    <source>
        <dbReference type="ARBA" id="ARBA00023163"/>
    </source>
</evidence>
<dbReference type="InterPro" id="IPR019817">
    <property type="entry name" value="Interferon_reg_fac_CS"/>
</dbReference>
<evidence type="ECO:0000259" key="7">
    <source>
        <dbReference type="PROSITE" id="PS51507"/>
    </source>
</evidence>
<dbReference type="GO" id="GO:0000981">
    <property type="term" value="F:DNA-binding transcription factor activity, RNA polymerase II-specific"/>
    <property type="evidence" value="ECO:0007669"/>
    <property type="project" value="TreeGrafter"/>
</dbReference>
<dbReference type="GO" id="GO:0000978">
    <property type="term" value="F:RNA polymerase II cis-regulatory region sequence-specific DNA binding"/>
    <property type="evidence" value="ECO:0007669"/>
    <property type="project" value="TreeGrafter"/>
</dbReference>
<dbReference type="InterPro" id="IPR036388">
    <property type="entry name" value="WH-like_DNA-bd_sf"/>
</dbReference>
<dbReference type="Pfam" id="PF00605">
    <property type="entry name" value="IRF"/>
    <property type="match status" value="1"/>
</dbReference>
<dbReference type="PROSITE" id="PS00601">
    <property type="entry name" value="IRF_1"/>
    <property type="match status" value="1"/>
</dbReference>
<dbReference type="InterPro" id="IPR019471">
    <property type="entry name" value="Interferon_reg_factor-3"/>
</dbReference>
<dbReference type="GeneID" id="115536858"/>
<comment type="subcellular location">
    <subcellularLocation>
        <location evidence="1">Nucleus</location>
    </subcellularLocation>
</comment>
<evidence type="ECO:0000313" key="8">
    <source>
        <dbReference type="Ensembl" id="ENSGMOP00000028009.1"/>
    </source>
</evidence>
<dbReference type="Ensembl" id="ENSGMOT00000072385.1">
    <property type="protein sequence ID" value="ENSGMOP00000028009.1"/>
    <property type="gene ID" value="ENSGMOG00000032880.1"/>
</dbReference>
<dbReference type="SUPFAM" id="SSF49879">
    <property type="entry name" value="SMAD/FHA domain"/>
    <property type="match status" value="1"/>
</dbReference>
<dbReference type="PRINTS" id="PR00267">
    <property type="entry name" value="INTFRNREGFCT"/>
</dbReference>
<dbReference type="RefSeq" id="XP_030204137.1">
    <property type="nucleotide sequence ID" value="XM_030348277.1"/>
</dbReference>
<feature type="domain" description="IRF tryptophan pentad repeat" evidence="7">
    <location>
        <begin position="9"/>
        <end position="116"/>
    </location>
</feature>
<dbReference type="Proteomes" id="UP000694546">
    <property type="component" value="Chromosome 23"/>
</dbReference>
<keyword evidence="2" id="KW-0805">Transcription regulation</keyword>
<dbReference type="GO" id="GO:0045944">
    <property type="term" value="P:positive regulation of transcription by RNA polymerase II"/>
    <property type="evidence" value="ECO:0007669"/>
    <property type="project" value="UniProtKB-ARBA"/>
</dbReference>
<dbReference type="PANTHER" id="PTHR11949">
    <property type="entry name" value="INTERFERON REGULATORY FACTOR"/>
    <property type="match status" value="1"/>
</dbReference>
<feature type="compositionally biased region" description="Basic residues" evidence="6">
    <location>
        <begin position="133"/>
        <end position="143"/>
    </location>
</feature>
<dbReference type="InterPro" id="IPR001346">
    <property type="entry name" value="Interferon_reg_fact_DNA-bd_dom"/>
</dbReference>
<keyword evidence="5" id="KW-0539">Nucleus</keyword>
<dbReference type="Gene3D" id="2.60.200.10">
    <property type="match status" value="1"/>
</dbReference>
<keyword evidence="4" id="KW-0804">Transcription</keyword>
<evidence type="ECO:0000256" key="1">
    <source>
        <dbReference type="ARBA" id="ARBA00004123"/>
    </source>
</evidence>
<reference evidence="8" key="2">
    <citation type="submission" date="2025-09" db="UniProtKB">
        <authorList>
            <consortium name="Ensembl"/>
        </authorList>
    </citation>
    <scope>IDENTIFICATION</scope>
</reference>
<reference evidence="8" key="1">
    <citation type="submission" date="2025-08" db="UniProtKB">
        <authorList>
            <consortium name="Ensembl"/>
        </authorList>
    </citation>
    <scope>IDENTIFICATION</scope>
</reference>
<dbReference type="PANTHER" id="PTHR11949:SF26">
    <property type="entry name" value="INTERFERON REGULATORY FACTOR 9"/>
    <property type="match status" value="1"/>
</dbReference>
<dbReference type="GeneTree" id="ENSGT00940000166207"/>
<evidence type="ECO:0000256" key="6">
    <source>
        <dbReference type="SAM" id="MobiDB-lite"/>
    </source>
</evidence>
<dbReference type="OrthoDB" id="5958224at2759"/>
<dbReference type="Gene3D" id="1.10.10.10">
    <property type="entry name" value="Winged helix-like DNA-binding domain superfamily/Winged helix DNA-binding domain"/>
    <property type="match status" value="1"/>
</dbReference>
<accession>A0A8C5A864</accession>
<gene>
    <name evidence="8" type="primary">irf9</name>
</gene>
<dbReference type="CDD" id="cd00103">
    <property type="entry name" value="IRF"/>
    <property type="match status" value="1"/>
</dbReference>
<protein>
    <recommendedName>
        <fullName evidence="7">IRF tryptophan pentad repeat domain-containing protein</fullName>
    </recommendedName>
</protein>
<evidence type="ECO:0000256" key="2">
    <source>
        <dbReference type="ARBA" id="ARBA00023015"/>
    </source>
</evidence>
<dbReference type="InterPro" id="IPR008984">
    <property type="entry name" value="SMAD_FHA_dom_sf"/>
</dbReference>
<evidence type="ECO:0000256" key="3">
    <source>
        <dbReference type="ARBA" id="ARBA00023125"/>
    </source>
</evidence>